<dbReference type="Proteomes" id="UP001305421">
    <property type="component" value="Chromosome"/>
</dbReference>
<dbReference type="EMBL" id="CP115543">
    <property type="protein sequence ID" value="WNH48564.1"/>
    <property type="molecule type" value="Genomic_DNA"/>
</dbReference>
<feature type="transmembrane region" description="Helical" evidence="1">
    <location>
        <begin position="43"/>
        <end position="66"/>
    </location>
</feature>
<keyword evidence="3" id="KW-1185">Reference proteome</keyword>
<feature type="transmembrane region" description="Helical" evidence="1">
    <location>
        <begin position="6"/>
        <end position="31"/>
    </location>
</feature>
<keyword evidence="1" id="KW-1133">Transmembrane helix</keyword>
<evidence type="ECO:0000313" key="2">
    <source>
        <dbReference type="EMBL" id="WNH48564.1"/>
    </source>
</evidence>
<accession>A0ABY9YCF9</accession>
<organism evidence="2 3">
    <name type="scientific">Stenotrophomonas aracearum</name>
    <dbReference type="NCBI Taxonomy" id="3003272"/>
    <lineage>
        <taxon>Bacteria</taxon>
        <taxon>Pseudomonadati</taxon>
        <taxon>Pseudomonadota</taxon>
        <taxon>Gammaproteobacteria</taxon>
        <taxon>Lysobacterales</taxon>
        <taxon>Lysobacteraceae</taxon>
        <taxon>Stenotrophomonas</taxon>
    </lineage>
</organism>
<gene>
    <name evidence="2" type="ORF">PDM28_18200</name>
</gene>
<reference evidence="2 3" key="1">
    <citation type="submission" date="2022-12" db="EMBL/GenBank/DDBJ databases">
        <title>Two new species, Stenotrophomonas aracearum and Stenotrophomonas oahuensis, isolated from Anthurium (Araceae family) in Hawaii.</title>
        <authorList>
            <person name="Chunag S.C."/>
            <person name="Dobhal S."/>
            <person name="Alvarez A."/>
            <person name="Arif M."/>
        </authorList>
    </citation>
    <scope>NUCLEOTIDE SEQUENCE [LARGE SCALE GENOMIC DNA]</scope>
    <source>
        <strain evidence="2 3">A5588</strain>
    </source>
</reference>
<keyword evidence="1" id="KW-0472">Membrane</keyword>
<proteinExistence type="predicted"/>
<evidence type="ECO:0008006" key="4">
    <source>
        <dbReference type="Google" id="ProtNLM"/>
    </source>
</evidence>
<evidence type="ECO:0000256" key="1">
    <source>
        <dbReference type="SAM" id="Phobius"/>
    </source>
</evidence>
<feature type="transmembrane region" description="Helical" evidence="1">
    <location>
        <begin position="86"/>
        <end position="104"/>
    </location>
</feature>
<name>A0ABY9YCF9_9GAMM</name>
<sequence>MNLDLLLSLLGMAAVRLPLLIALGISLVWVVDTPRGAIRSVALWALALLALGTLAGLVLNIVPTYLVQQGNYGNVQMLSWWLRGGHFALSLVNALGMVLLVWAMTRALRNRSAPPVP</sequence>
<protein>
    <recommendedName>
        <fullName evidence="4">Transmembrane protein</fullName>
    </recommendedName>
</protein>
<evidence type="ECO:0000313" key="3">
    <source>
        <dbReference type="Proteomes" id="UP001305421"/>
    </source>
</evidence>
<keyword evidence="1" id="KW-0812">Transmembrane</keyword>
<dbReference type="RefSeq" id="WP_311183121.1">
    <property type="nucleotide sequence ID" value="NZ_CP115543.1"/>
</dbReference>